<proteinExistence type="predicted"/>
<dbReference type="AlphaFoldDB" id="A0A238KZI5"/>
<dbReference type="SUPFAM" id="SSF52788">
    <property type="entry name" value="Phosphotyrosine protein phosphatases I"/>
    <property type="match status" value="1"/>
</dbReference>
<dbReference type="InterPro" id="IPR023485">
    <property type="entry name" value="Ptyr_pPase"/>
</dbReference>
<dbReference type="Pfam" id="PF01451">
    <property type="entry name" value="LMWPc"/>
    <property type="match status" value="1"/>
</dbReference>
<organism evidence="3 4">
    <name type="scientific">Pelagimonas varians</name>
    <dbReference type="NCBI Taxonomy" id="696760"/>
    <lineage>
        <taxon>Bacteria</taxon>
        <taxon>Pseudomonadati</taxon>
        <taxon>Pseudomonadota</taxon>
        <taxon>Alphaproteobacteria</taxon>
        <taxon>Rhodobacterales</taxon>
        <taxon>Roseobacteraceae</taxon>
        <taxon>Pelagimonas</taxon>
    </lineage>
</organism>
<keyword evidence="1" id="KW-0059">Arsenical resistance</keyword>
<evidence type="ECO:0000259" key="2">
    <source>
        <dbReference type="SMART" id="SM00226"/>
    </source>
</evidence>
<protein>
    <submittedName>
        <fullName evidence="3">Arsenate-mycothiol transferase ArsC1</fullName>
        <ecNumber evidence="3">2.8.4.2</ecNumber>
    </submittedName>
</protein>
<keyword evidence="3" id="KW-0808">Transferase</keyword>
<dbReference type="CDD" id="cd16345">
    <property type="entry name" value="LMWP_ArsC"/>
    <property type="match status" value="1"/>
</dbReference>
<keyword evidence="4" id="KW-1185">Reference proteome</keyword>
<dbReference type="PANTHER" id="PTHR43428:SF1">
    <property type="entry name" value="ARSENATE REDUCTASE"/>
    <property type="match status" value="1"/>
</dbReference>
<dbReference type="InterPro" id="IPR036196">
    <property type="entry name" value="Ptyr_pPase_sf"/>
</dbReference>
<dbReference type="SMART" id="SM00226">
    <property type="entry name" value="LMWPc"/>
    <property type="match status" value="1"/>
</dbReference>
<dbReference type="EC" id="2.8.4.2" evidence="3"/>
<dbReference type="Proteomes" id="UP000220836">
    <property type="component" value="Unassembled WGS sequence"/>
</dbReference>
<gene>
    <name evidence="3" type="primary">arsC1_1</name>
    <name evidence="3" type="ORF">PEV8663_03747</name>
</gene>
<dbReference type="Gene3D" id="3.40.50.2300">
    <property type="match status" value="1"/>
</dbReference>
<feature type="domain" description="Phosphotyrosine protein phosphatase I" evidence="2">
    <location>
        <begin position="5"/>
        <end position="143"/>
    </location>
</feature>
<reference evidence="3 4" key="1">
    <citation type="submission" date="2017-05" db="EMBL/GenBank/DDBJ databases">
        <authorList>
            <person name="Song R."/>
            <person name="Chenine A.L."/>
            <person name="Ruprecht R.M."/>
        </authorList>
    </citation>
    <scope>NUCLEOTIDE SEQUENCE [LARGE SCALE GENOMIC DNA]</scope>
    <source>
        <strain evidence="3 4">CECT 8663</strain>
    </source>
</reference>
<dbReference type="EMBL" id="FXYH01000016">
    <property type="protein sequence ID" value="SMX48127.1"/>
    <property type="molecule type" value="Genomic_DNA"/>
</dbReference>
<accession>A0A238KZI5</accession>
<name>A0A238KZI5_9RHOB</name>
<dbReference type="PANTHER" id="PTHR43428">
    <property type="entry name" value="ARSENATE REDUCTASE"/>
    <property type="match status" value="1"/>
</dbReference>
<sequence length="165" mass="18020">MPRKFSVLFICTGNSIRSIFAETLLRNEAGDRFEVFSAGTSPQSDLNPIAVDLLQAKGYDISGLRAKNIDEFRGANAPDFDFVLTVCDGAANEECPSWSGQPVSGHWGQPDPAKATGTEAEKHLAFQQVFGALQNRIRAFAALPFETLDRASLQNRIDDIAKTKD</sequence>
<dbReference type="GO" id="GO:0046685">
    <property type="term" value="P:response to arsenic-containing substance"/>
    <property type="evidence" value="ECO:0007669"/>
    <property type="project" value="UniProtKB-KW"/>
</dbReference>
<evidence type="ECO:0000256" key="1">
    <source>
        <dbReference type="ARBA" id="ARBA00022849"/>
    </source>
</evidence>
<evidence type="ECO:0000313" key="3">
    <source>
        <dbReference type="EMBL" id="SMX48127.1"/>
    </source>
</evidence>
<evidence type="ECO:0000313" key="4">
    <source>
        <dbReference type="Proteomes" id="UP000220836"/>
    </source>
</evidence>
<dbReference type="RefSeq" id="WP_306456923.1">
    <property type="nucleotide sequence ID" value="NZ_FXYH01000016.1"/>
</dbReference>
<dbReference type="GO" id="GO:0102100">
    <property type="term" value="F:mycothiol-arsenate ligase activity"/>
    <property type="evidence" value="ECO:0007669"/>
    <property type="project" value="UniProtKB-EC"/>
</dbReference>